<organism evidence="6 7">
    <name type="scientific">Caldisalinibacter kiritimatiensis</name>
    <dbReference type="NCBI Taxonomy" id="1304284"/>
    <lineage>
        <taxon>Bacteria</taxon>
        <taxon>Bacillati</taxon>
        <taxon>Bacillota</taxon>
        <taxon>Tissierellia</taxon>
        <taxon>Tissierellales</taxon>
        <taxon>Thermohalobacteraceae</taxon>
        <taxon>Caldisalinibacter</taxon>
    </lineage>
</organism>
<dbReference type="PANTHER" id="PTHR43479">
    <property type="entry name" value="ACREF/ENVCD OPERON REPRESSOR-RELATED"/>
    <property type="match status" value="1"/>
</dbReference>
<accession>R1AYX7</accession>
<dbReference type="SUPFAM" id="SSF46689">
    <property type="entry name" value="Homeodomain-like"/>
    <property type="match status" value="1"/>
</dbReference>
<dbReference type="STRING" id="1304284.L21TH_0013"/>
<dbReference type="Gene3D" id="1.10.10.60">
    <property type="entry name" value="Homeodomain-like"/>
    <property type="match status" value="1"/>
</dbReference>
<keyword evidence="1" id="KW-0805">Transcription regulation</keyword>
<dbReference type="GO" id="GO:0045892">
    <property type="term" value="P:negative regulation of DNA-templated transcription"/>
    <property type="evidence" value="ECO:0007669"/>
    <property type="project" value="UniProtKB-ARBA"/>
</dbReference>
<dbReference type="eggNOG" id="COG1309">
    <property type="taxonomic scope" value="Bacteria"/>
</dbReference>
<dbReference type="Proteomes" id="UP000013378">
    <property type="component" value="Unassembled WGS sequence"/>
</dbReference>
<dbReference type="InterPro" id="IPR050624">
    <property type="entry name" value="HTH-type_Tx_Regulator"/>
</dbReference>
<reference evidence="6 7" key="1">
    <citation type="journal article" date="2015" name="Geomicrobiol. J.">
        <title>Caldisalinibacter kiritimatiensis gen. nov., sp. nov., a moderately thermohalophilic thiosulfate-reducing bacterium from a hypersaline microbial mat.</title>
        <authorList>
            <person name="Ben Hania W."/>
            <person name="Joseph M."/>
            <person name="Fiebig A."/>
            <person name="Bunk B."/>
            <person name="Klenk H.-P."/>
            <person name="Fardeau M.-L."/>
            <person name="Spring S."/>
        </authorList>
    </citation>
    <scope>NUCLEOTIDE SEQUENCE [LARGE SCALE GENOMIC DNA]</scope>
    <source>
        <strain evidence="6 7">L21-TH-D2</strain>
    </source>
</reference>
<dbReference type="InterPro" id="IPR001647">
    <property type="entry name" value="HTH_TetR"/>
</dbReference>
<evidence type="ECO:0000313" key="7">
    <source>
        <dbReference type="Proteomes" id="UP000013378"/>
    </source>
</evidence>
<dbReference type="PROSITE" id="PS50977">
    <property type="entry name" value="HTH_TETR_2"/>
    <property type="match status" value="1"/>
</dbReference>
<dbReference type="InterPro" id="IPR036271">
    <property type="entry name" value="Tet_transcr_reg_TetR-rel_C_sf"/>
</dbReference>
<keyword evidence="2 4" id="KW-0238">DNA-binding</keyword>
<dbReference type="InterPro" id="IPR009057">
    <property type="entry name" value="Homeodomain-like_sf"/>
</dbReference>
<proteinExistence type="predicted"/>
<dbReference type="PATRIC" id="fig|1304284.3.peg.13"/>
<dbReference type="OrthoDB" id="9812993at2"/>
<feature type="domain" description="HTH tetR-type" evidence="5">
    <location>
        <begin position="5"/>
        <end position="65"/>
    </location>
</feature>
<dbReference type="SUPFAM" id="SSF48498">
    <property type="entry name" value="Tetracyclin repressor-like, C-terminal domain"/>
    <property type="match status" value="1"/>
</dbReference>
<comment type="caution">
    <text evidence="6">The sequence shown here is derived from an EMBL/GenBank/DDBJ whole genome shotgun (WGS) entry which is preliminary data.</text>
</comment>
<protein>
    <submittedName>
        <fullName evidence="6">Transcriptional regulator, TetR family</fullName>
    </submittedName>
</protein>
<dbReference type="Gene3D" id="1.10.357.10">
    <property type="entry name" value="Tetracycline Repressor, domain 2"/>
    <property type="match status" value="1"/>
</dbReference>
<gene>
    <name evidence="6" type="ORF">L21TH_0013</name>
</gene>
<feature type="DNA-binding region" description="H-T-H motif" evidence="4">
    <location>
        <begin position="28"/>
        <end position="47"/>
    </location>
</feature>
<evidence type="ECO:0000256" key="2">
    <source>
        <dbReference type="ARBA" id="ARBA00023125"/>
    </source>
</evidence>
<dbReference type="AlphaFoldDB" id="R1AYX7"/>
<evidence type="ECO:0000256" key="1">
    <source>
        <dbReference type="ARBA" id="ARBA00023015"/>
    </source>
</evidence>
<keyword evidence="3" id="KW-0804">Transcription</keyword>
<evidence type="ECO:0000313" key="6">
    <source>
        <dbReference type="EMBL" id="EOD01907.1"/>
    </source>
</evidence>
<evidence type="ECO:0000256" key="4">
    <source>
        <dbReference type="PROSITE-ProRule" id="PRU00335"/>
    </source>
</evidence>
<dbReference type="EMBL" id="ARZA01000001">
    <property type="protein sequence ID" value="EOD01907.1"/>
    <property type="molecule type" value="Genomic_DNA"/>
</dbReference>
<keyword evidence="7" id="KW-1185">Reference proteome</keyword>
<name>R1AYX7_9FIRM</name>
<dbReference type="Pfam" id="PF17932">
    <property type="entry name" value="TetR_C_24"/>
    <property type="match status" value="1"/>
</dbReference>
<dbReference type="PANTHER" id="PTHR43479:SF11">
    <property type="entry name" value="ACREF_ENVCD OPERON REPRESSOR-RELATED"/>
    <property type="match status" value="1"/>
</dbReference>
<dbReference type="PRINTS" id="PR00455">
    <property type="entry name" value="HTHTETR"/>
</dbReference>
<dbReference type="GO" id="GO:0003677">
    <property type="term" value="F:DNA binding"/>
    <property type="evidence" value="ECO:0007669"/>
    <property type="project" value="UniProtKB-UniRule"/>
</dbReference>
<dbReference type="RefSeq" id="WP_006305124.1">
    <property type="nucleotide sequence ID" value="NZ_ARZA01000001.1"/>
</dbReference>
<dbReference type="Pfam" id="PF00440">
    <property type="entry name" value="TetR_N"/>
    <property type="match status" value="1"/>
</dbReference>
<dbReference type="FunFam" id="1.10.10.60:FF:000141">
    <property type="entry name" value="TetR family transcriptional regulator"/>
    <property type="match status" value="1"/>
</dbReference>
<evidence type="ECO:0000259" key="5">
    <source>
        <dbReference type="PROSITE" id="PS50977"/>
    </source>
</evidence>
<dbReference type="InterPro" id="IPR041490">
    <property type="entry name" value="KstR2_TetR_C"/>
</dbReference>
<sequence>MLSKEERRLSIINAAIKVFCEYGFHKSKMEDIAKEAGIGKGTIYEYFDSKKNLFQEMIIFSITYYKKGMKKAIADGGNIREKLIELAKHHGKFLAKHAEMAQNIGNQSNIISKEMRCKLIKGRMEIHKIVEGVIEEGINNGELRSDLNKELAAFSVMGTVNQYYTKKIFIDKEMPNQINPTEAIDILMKGIEGS</sequence>
<evidence type="ECO:0000256" key="3">
    <source>
        <dbReference type="ARBA" id="ARBA00023163"/>
    </source>
</evidence>